<sequence length="101" mass="11045">MYRAFDGCVCKLFGSQNQVNGCFVISALPCLRAPAEEAPKHKVVHKVNDRIGLALSCHRNIVPSPHLVVPVEVAGNHHIHRSPRPPPHLHDGPAKLTARVL</sequence>
<name>W9YUH0_FUSOX</name>
<reference evidence="2" key="1">
    <citation type="submission" date="2012-04" db="EMBL/GenBank/DDBJ databases">
        <title>The Genome Sequence of Fusarium oxysporum melonis.</title>
        <authorList>
            <consortium name="The Broad Institute Genome Sequencing Platform"/>
            <person name="Ma L.-J."/>
            <person name="Gale L.R."/>
            <person name="Schwartz D.C."/>
            <person name="Zhou S."/>
            <person name="Corby-Kistler H."/>
            <person name="Young S.K."/>
            <person name="Zeng Q."/>
            <person name="Gargeya S."/>
            <person name="Fitzgerald M."/>
            <person name="Haas B."/>
            <person name="Abouelleil A."/>
            <person name="Alvarado L."/>
            <person name="Arachchi H.M."/>
            <person name="Berlin A."/>
            <person name="Brown A."/>
            <person name="Chapman S.B."/>
            <person name="Chen Z."/>
            <person name="Dunbar C."/>
            <person name="Freedman E."/>
            <person name="Gearin G."/>
            <person name="Goldberg J."/>
            <person name="Griggs A."/>
            <person name="Gujja S."/>
            <person name="Heiman D."/>
            <person name="Howarth C."/>
            <person name="Larson L."/>
            <person name="Lui A."/>
            <person name="MacDonald P.J.P."/>
            <person name="Montmayeur A."/>
            <person name="Murphy C."/>
            <person name="Neiman D."/>
            <person name="Pearson M."/>
            <person name="Priest M."/>
            <person name="Roberts A."/>
            <person name="Saif S."/>
            <person name="Shea T."/>
            <person name="Shenoy N."/>
            <person name="Sisk P."/>
            <person name="Stolte C."/>
            <person name="Sykes S."/>
            <person name="Wortman J."/>
            <person name="Nusbaum C."/>
            <person name="Birren B."/>
        </authorList>
    </citation>
    <scope>NUCLEOTIDE SEQUENCE</scope>
    <source>
        <strain evidence="2">26406</strain>
    </source>
</reference>
<evidence type="ECO:0000313" key="2">
    <source>
        <dbReference type="EMBL" id="EXK23219.1"/>
    </source>
</evidence>
<organism evidence="2">
    <name type="scientific">Fusarium oxysporum f. sp. melonis 26406</name>
    <dbReference type="NCBI Taxonomy" id="1089452"/>
    <lineage>
        <taxon>Eukaryota</taxon>
        <taxon>Fungi</taxon>
        <taxon>Dikarya</taxon>
        <taxon>Ascomycota</taxon>
        <taxon>Pezizomycotina</taxon>
        <taxon>Sordariomycetes</taxon>
        <taxon>Hypocreomycetidae</taxon>
        <taxon>Hypocreales</taxon>
        <taxon>Nectriaceae</taxon>
        <taxon>Fusarium</taxon>
        <taxon>Fusarium oxysporum species complex</taxon>
    </lineage>
</organism>
<feature type="region of interest" description="Disordered" evidence="1">
    <location>
        <begin position="81"/>
        <end position="101"/>
    </location>
</feature>
<accession>W9YUH0</accession>
<dbReference type="AlphaFoldDB" id="W9YUH0"/>
<proteinExistence type="predicted"/>
<dbReference type="EMBL" id="KI981205">
    <property type="protein sequence ID" value="EXK23219.1"/>
    <property type="molecule type" value="Genomic_DNA"/>
</dbReference>
<evidence type="ECO:0000256" key="1">
    <source>
        <dbReference type="SAM" id="MobiDB-lite"/>
    </source>
</evidence>
<reference evidence="2" key="2">
    <citation type="submission" date="2014-02" db="EMBL/GenBank/DDBJ databases">
        <title>Annotation of the Genome Sequence of Fusarium oxysporum f. sp. melonis 26406.</title>
        <authorList>
            <consortium name="The Broad Institute Genomics Platform"/>
            <person name="Ma L.-J."/>
            <person name="Corby-Kistler H."/>
            <person name="Broz K."/>
            <person name="Gale L.R."/>
            <person name="Jonkers W."/>
            <person name="O'Donnell K."/>
            <person name="Ploetz R."/>
            <person name="Steinberg C."/>
            <person name="Schwartz D.C."/>
            <person name="VanEtten H."/>
            <person name="Zhou S."/>
            <person name="Young S.K."/>
            <person name="Zeng Q."/>
            <person name="Gargeya S."/>
            <person name="Fitzgerald M."/>
            <person name="Abouelleil A."/>
            <person name="Alvarado L."/>
            <person name="Chapman S.B."/>
            <person name="Gainer-Dewar J."/>
            <person name="Goldberg J."/>
            <person name="Griggs A."/>
            <person name="Gujja S."/>
            <person name="Hansen M."/>
            <person name="Howarth C."/>
            <person name="Imamovic A."/>
            <person name="Ireland A."/>
            <person name="Larimer J."/>
            <person name="McCowan C."/>
            <person name="Murphy C."/>
            <person name="Pearson M."/>
            <person name="Poon T.W."/>
            <person name="Priest M."/>
            <person name="Roberts A."/>
            <person name="Saif S."/>
            <person name="Shea T."/>
            <person name="Sykes S."/>
            <person name="Wortman J."/>
            <person name="Nusbaum C."/>
            <person name="Birren B."/>
        </authorList>
    </citation>
    <scope>NUCLEOTIDE SEQUENCE</scope>
    <source>
        <strain evidence="2">26406</strain>
    </source>
</reference>
<dbReference type="HOGENOM" id="CLU_2291850_0_0_1"/>
<gene>
    <name evidence="2" type="ORF">FOMG_20001</name>
</gene>
<dbReference type="VEuPathDB" id="FungiDB:FOMG_20001"/>
<protein>
    <submittedName>
        <fullName evidence="2">Uncharacterized protein</fullName>
    </submittedName>
</protein>
<dbReference type="Proteomes" id="UP000030703">
    <property type="component" value="Unassembled WGS sequence"/>
</dbReference>